<reference evidence="4" key="1">
    <citation type="journal article" date="2019" name="Int. J. Syst. Evol. Microbiol.">
        <title>The Global Catalogue of Microorganisms (GCM) 10K type strain sequencing project: providing services to taxonomists for standard genome sequencing and annotation.</title>
        <authorList>
            <consortium name="The Broad Institute Genomics Platform"/>
            <consortium name="The Broad Institute Genome Sequencing Center for Infectious Disease"/>
            <person name="Wu L."/>
            <person name="Ma J."/>
        </authorList>
    </citation>
    <scope>NUCLEOTIDE SEQUENCE [LARGE SCALE GENOMIC DNA]</scope>
    <source>
        <strain evidence="4">CGMCC 1.15342</strain>
    </source>
</reference>
<gene>
    <name evidence="3" type="ORF">GCM10011386_00130</name>
</gene>
<protein>
    <submittedName>
        <fullName evidence="3">Regucalcin-like protein</fullName>
    </submittedName>
</protein>
<evidence type="ECO:0000313" key="4">
    <source>
        <dbReference type="Proteomes" id="UP000597338"/>
    </source>
</evidence>
<accession>A0ABQ1KZG4</accession>
<feature type="domain" description="SMP-30/Gluconolactonase/LRE-like region" evidence="2">
    <location>
        <begin position="18"/>
        <end position="261"/>
    </location>
</feature>
<dbReference type="InterPro" id="IPR011042">
    <property type="entry name" value="6-blade_b-propeller_TolB-like"/>
</dbReference>
<evidence type="ECO:0000256" key="1">
    <source>
        <dbReference type="ARBA" id="ARBA00008853"/>
    </source>
</evidence>
<organism evidence="3 4">
    <name type="scientific">Parapedobacter defluvii</name>
    <dbReference type="NCBI Taxonomy" id="2045106"/>
    <lineage>
        <taxon>Bacteria</taxon>
        <taxon>Pseudomonadati</taxon>
        <taxon>Bacteroidota</taxon>
        <taxon>Sphingobacteriia</taxon>
        <taxon>Sphingobacteriales</taxon>
        <taxon>Sphingobacteriaceae</taxon>
        <taxon>Parapedobacter</taxon>
    </lineage>
</organism>
<evidence type="ECO:0000259" key="2">
    <source>
        <dbReference type="Pfam" id="PF08450"/>
    </source>
</evidence>
<dbReference type="InterPro" id="IPR013658">
    <property type="entry name" value="SGL"/>
</dbReference>
<dbReference type="Gene3D" id="2.120.10.30">
    <property type="entry name" value="TolB, C-terminal domain"/>
    <property type="match status" value="1"/>
</dbReference>
<dbReference type="EMBL" id="BMIK01000001">
    <property type="protein sequence ID" value="GGC12446.1"/>
    <property type="molecule type" value="Genomic_DNA"/>
</dbReference>
<evidence type="ECO:0000313" key="3">
    <source>
        <dbReference type="EMBL" id="GGC12446.1"/>
    </source>
</evidence>
<dbReference type="SUPFAM" id="SSF63829">
    <property type="entry name" value="Calcium-dependent phosphotriesterase"/>
    <property type="match status" value="1"/>
</dbReference>
<dbReference type="RefSeq" id="WP_188746133.1">
    <property type="nucleotide sequence ID" value="NZ_BMIK01000001.1"/>
</dbReference>
<keyword evidence="4" id="KW-1185">Reference proteome</keyword>
<sequence>MGNLENKWQIAVPVACTLGEGPIWESHLNRLLWVDILEGVIHEWYPDSGIHRANQFPFKIGAIVFNADGAIIAATDQGFVWIDLDTKKTEVIANPEADLPDNRFNDGKCDVMGRFWAGTMDGINGQPGAGKLYMLDHDGSVDVKIDPVSCSNGLAWNHDNSVFYYIDTPSRQVVAFDFEAENGGITNSRTAIQIPETEGLPDGMAIDKEGMLWTALWGGGKVARWNPQTGEKIGEIPLPVTQVTSCAFGGKDLNDLYITSAKVNLDADSLANQPYAGCLFVVKELFISGYEPHRFLAKRKANRSH</sequence>
<dbReference type="PANTHER" id="PTHR10907">
    <property type="entry name" value="REGUCALCIN"/>
    <property type="match status" value="1"/>
</dbReference>
<dbReference type="PRINTS" id="PR01790">
    <property type="entry name" value="SMP30FAMILY"/>
</dbReference>
<name>A0ABQ1KZG4_9SPHI</name>
<dbReference type="Proteomes" id="UP000597338">
    <property type="component" value="Unassembled WGS sequence"/>
</dbReference>
<comment type="caution">
    <text evidence="3">The sequence shown here is derived from an EMBL/GenBank/DDBJ whole genome shotgun (WGS) entry which is preliminary data.</text>
</comment>
<dbReference type="PANTHER" id="PTHR10907:SF47">
    <property type="entry name" value="REGUCALCIN"/>
    <property type="match status" value="1"/>
</dbReference>
<proteinExistence type="inferred from homology"/>
<comment type="similarity">
    <text evidence="1">Belongs to the SMP-30/CGR1 family.</text>
</comment>
<dbReference type="InterPro" id="IPR005511">
    <property type="entry name" value="SMP-30"/>
</dbReference>
<dbReference type="Pfam" id="PF08450">
    <property type="entry name" value="SGL"/>
    <property type="match status" value="1"/>
</dbReference>